<dbReference type="InterPro" id="IPR050500">
    <property type="entry name" value="Phos_Acetyltrans/Butyryltrans"/>
</dbReference>
<dbReference type="EMBL" id="FTOC01000001">
    <property type="protein sequence ID" value="SIS36963.1"/>
    <property type="molecule type" value="Genomic_DNA"/>
</dbReference>
<dbReference type="PANTHER" id="PTHR43356">
    <property type="entry name" value="PHOSPHATE ACETYLTRANSFERASE"/>
    <property type="match status" value="1"/>
</dbReference>
<dbReference type="AlphaFoldDB" id="A0A1N7IIN7"/>
<dbReference type="Proteomes" id="UP000187608">
    <property type="component" value="Unassembled WGS sequence"/>
</dbReference>
<dbReference type="STRING" id="570947.SAMN05421687_101166"/>
<name>A0A1N7IIN7_9BACI</name>
<evidence type="ECO:0000313" key="5">
    <source>
        <dbReference type="EMBL" id="SIS36963.1"/>
    </source>
</evidence>
<dbReference type="NCBIfam" id="NF006045">
    <property type="entry name" value="PRK08190.1"/>
    <property type="match status" value="1"/>
</dbReference>
<dbReference type="InterPro" id="IPR012147">
    <property type="entry name" value="P_Ac_Bu_trans"/>
</dbReference>
<gene>
    <name evidence="5" type="ORF">SAMN05421687_101166</name>
</gene>
<dbReference type="SUPFAM" id="SSF53659">
    <property type="entry name" value="Isocitrate/Isopropylmalate dehydrogenase-like"/>
    <property type="match status" value="1"/>
</dbReference>
<dbReference type="InterPro" id="IPR002505">
    <property type="entry name" value="PTA_PTB"/>
</dbReference>
<organism evidence="5 6">
    <name type="scientific">Salimicrobium flavidum</name>
    <dbReference type="NCBI Taxonomy" id="570947"/>
    <lineage>
        <taxon>Bacteria</taxon>
        <taxon>Bacillati</taxon>
        <taxon>Bacillota</taxon>
        <taxon>Bacilli</taxon>
        <taxon>Bacillales</taxon>
        <taxon>Bacillaceae</taxon>
        <taxon>Salimicrobium</taxon>
    </lineage>
</organism>
<dbReference type="Gene3D" id="3.40.718.10">
    <property type="entry name" value="Isopropylmalate Dehydrogenase"/>
    <property type="match status" value="1"/>
</dbReference>
<keyword evidence="3" id="KW-0012">Acyltransferase</keyword>
<reference evidence="6" key="1">
    <citation type="submission" date="2017-01" db="EMBL/GenBank/DDBJ databases">
        <authorList>
            <person name="Varghese N."/>
            <person name="Submissions S."/>
        </authorList>
    </citation>
    <scope>NUCLEOTIDE SEQUENCE [LARGE SCALE GENOMIC DNA]</scope>
    <source>
        <strain evidence="6">DSM 23127</strain>
    </source>
</reference>
<sequence>MKRLDQLLENRPAETHTVAVAQAEDSGVLETVSQAVSRELCSFNLFGEERKIRDIAQQNDISLGDKVTIIDTGPGKASEEAVKAVRSRKADVLMKGAVDTGTLMKQVLSKEYGLKQEKVLSHVALFDFSDYKKVLFLTDSALNIKPDLQQKAQIIENAVRVAHRTNTDNPLVAPLAAIETVNQTMEATTDAALLTQMNRRNQIKDCIVDGPLAFDNAINEEAASKKAIDSEVAGQADILVAPDIEVANVLYKSFVYFAKARVAGIIAGATAPIVLTSRSDSPENKLLSLALALQEEEK</sequence>
<dbReference type="GO" id="GO:0016746">
    <property type="term" value="F:acyltransferase activity"/>
    <property type="evidence" value="ECO:0007669"/>
    <property type="project" value="UniProtKB-KW"/>
</dbReference>
<dbReference type="Pfam" id="PF01515">
    <property type="entry name" value="PTA_PTB"/>
    <property type="match status" value="1"/>
</dbReference>
<dbReference type="PANTHER" id="PTHR43356:SF2">
    <property type="entry name" value="PHOSPHATE ACETYLTRANSFERASE"/>
    <property type="match status" value="1"/>
</dbReference>
<proteinExistence type="inferred from homology"/>
<dbReference type="RefSeq" id="WP_076556440.1">
    <property type="nucleotide sequence ID" value="NZ_FTOC01000001.1"/>
</dbReference>
<evidence type="ECO:0000259" key="4">
    <source>
        <dbReference type="Pfam" id="PF01515"/>
    </source>
</evidence>
<comment type="similarity">
    <text evidence="1">Belongs to the phosphate acetyltransferase and butyryltransferase family.</text>
</comment>
<evidence type="ECO:0000256" key="1">
    <source>
        <dbReference type="ARBA" id="ARBA00005656"/>
    </source>
</evidence>
<evidence type="ECO:0000313" key="6">
    <source>
        <dbReference type="Proteomes" id="UP000187608"/>
    </source>
</evidence>
<dbReference type="PIRSF" id="PIRSF000428">
    <property type="entry name" value="P_Ac_trans"/>
    <property type="match status" value="1"/>
</dbReference>
<dbReference type="OrthoDB" id="9774179at2"/>
<protein>
    <submittedName>
        <fullName evidence="5">Phosphate butyryltransferase</fullName>
    </submittedName>
</protein>
<keyword evidence="2 5" id="KW-0808">Transferase</keyword>
<feature type="domain" description="Phosphate acetyl/butaryl transferase" evidence="4">
    <location>
        <begin position="80"/>
        <end position="292"/>
    </location>
</feature>
<evidence type="ECO:0000256" key="3">
    <source>
        <dbReference type="ARBA" id="ARBA00023315"/>
    </source>
</evidence>
<evidence type="ECO:0000256" key="2">
    <source>
        <dbReference type="ARBA" id="ARBA00022679"/>
    </source>
</evidence>
<keyword evidence="6" id="KW-1185">Reference proteome</keyword>
<accession>A0A1N7IIN7</accession>